<evidence type="ECO:0000313" key="2">
    <source>
        <dbReference type="Proteomes" id="UP000584670"/>
    </source>
</evidence>
<keyword evidence="1" id="KW-0808">Transferase</keyword>
<proteinExistence type="predicted"/>
<organism evidence="1 2">
    <name type="scientific">Streptomyces cupreus</name>
    <dbReference type="NCBI Taxonomy" id="2759956"/>
    <lineage>
        <taxon>Bacteria</taxon>
        <taxon>Bacillati</taxon>
        <taxon>Actinomycetota</taxon>
        <taxon>Actinomycetes</taxon>
        <taxon>Kitasatosporales</taxon>
        <taxon>Streptomycetaceae</taxon>
        <taxon>Streptomyces</taxon>
    </lineage>
</organism>
<dbReference type="Proteomes" id="UP000584670">
    <property type="component" value="Unassembled WGS sequence"/>
</dbReference>
<name>A0A7X1J6I6_9ACTN</name>
<dbReference type="GO" id="GO:0032259">
    <property type="term" value="P:methylation"/>
    <property type="evidence" value="ECO:0007669"/>
    <property type="project" value="UniProtKB-KW"/>
</dbReference>
<dbReference type="RefSeq" id="WP_186282483.1">
    <property type="nucleotide sequence ID" value="NZ_JACMSF010000011.1"/>
</dbReference>
<accession>A0A7X1J6I6</accession>
<gene>
    <name evidence="1" type="ORF">H4N64_13340</name>
</gene>
<dbReference type="AlphaFoldDB" id="A0A7X1J6I6"/>
<dbReference type="SUPFAM" id="SSF53335">
    <property type="entry name" value="S-adenosyl-L-methionine-dependent methyltransferases"/>
    <property type="match status" value="1"/>
</dbReference>
<keyword evidence="2" id="KW-1185">Reference proteome</keyword>
<evidence type="ECO:0000313" key="1">
    <source>
        <dbReference type="EMBL" id="MBC2902577.1"/>
    </source>
</evidence>
<dbReference type="Gene3D" id="3.40.50.150">
    <property type="entry name" value="Vaccinia Virus protein VP39"/>
    <property type="match status" value="1"/>
</dbReference>
<sequence length="232" mass="25897">MSEPRRDHCPWCGSNRLRTRLTGDGFALDECHDCAHVFQNPCRAPGTGDPYGHRRLVATARAMLPFPEPESWLDIGTGDAAFPAAAKEIFPYTSFDGVDPTARVERARAAGHVEEAYAGDLMNPHLMAHLRARYDVVSVLHHLPYTPNPREQLRAALTALRPGGHLLLELPDPQSPFAKLLGRWWHPRSRPRHLMPQDNIRTELDAGSCTIVTTAPARYCTAYRIIARKQPG</sequence>
<comment type="caution">
    <text evidence="1">The sequence shown here is derived from an EMBL/GenBank/DDBJ whole genome shotgun (WGS) entry which is preliminary data.</text>
</comment>
<reference evidence="1 2" key="1">
    <citation type="submission" date="2020-08" db="EMBL/GenBank/DDBJ databases">
        <title>Streptomyces sp. PSKA01 genome sequencing and assembly.</title>
        <authorList>
            <person name="Mandal S."/>
            <person name="Maiti P.K."/>
            <person name="Das P."/>
        </authorList>
    </citation>
    <scope>NUCLEOTIDE SEQUENCE [LARGE SCALE GENOMIC DNA]</scope>
    <source>
        <strain evidence="1 2">PSKA01</strain>
    </source>
</reference>
<dbReference type="GO" id="GO:0008168">
    <property type="term" value="F:methyltransferase activity"/>
    <property type="evidence" value="ECO:0007669"/>
    <property type="project" value="UniProtKB-KW"/>
</dbReference>
<dbReference type="CDD" id="cd02440">
    <property type="entry name" value="AdoMet_MTases"/>
    <property type="match status" value="1"/>
</dbReference>
<dbReference type="InterPro" id="IPR029063">
    <property type="entry name" value="SAM-dependent_MTases_sf"/>
</dbReference>
<protein>
    <submittedName>
        <fullName evidence="1">Class I SAM-dependent methyltransferase</fullName>
    </submittedName>
</protein>
<dbReference type="EMBL" id="JACMSF010000011">
    <property type="protein sequence ID" value="MBC2902577.1"/>
    <property type="molecule type" value="Genomic_DNA"/>
</dbReference>
<dbReference type="Pfam" id="PF13489">
    <property type="entry name" value="Methyltransf_23"/>
    <property type="match status" value="1"/>
</dbReference>
<keyword evidence="1" id="KW-0489">Methyltransferase</keyword>